<proteinExistence type="predicted"/>
<gene>
    <name evidence="1" type="ORF">CWM47_21490</name>
</gene>
<protein>
    <recommendedName>
        <fullName evidence="3">DUF4249 domain-containing protein</fullName>
    </recommendedName>
</protein>
<dbReference type="AlphaFoldDB" id="A0A2K8Z2T0"/>
<reference evidence="1 2" key="1">
    <citation type="submission" date="2017-11" db="EMBL/GenBank/DDBJ databases">
        <title>Taxonomic description and genome sequences of Spirosoma HA7 sp. nov., isolated from pollen microhabitat of Corylus avellana.</title>
        <authorList>
            <person name="Ambika Manirajan B."/>
            <person name="Suarez C."/>
            <person name="Ratering S."/>
            <person name="Geissler-Plaum R."/>
            <person name="Cardinale M."/>
            <person name="Sylvia S."/>
        </authorList>
    </citation>
    <scope>NUCLEOTIDE SEQUENCE [LARGE SCALE GENOMIC DNA]</scope>
    <source>
        <strain evidence="1 2">HA7</strain>
    </source>
</reference>
<accession>A0A2K8Z2T0</accession>
<dbReference type="EMBL" id="CP025096">
    <property type="protein sequence ID" value="AUD04183.1"/>
    <property type="molecule type" value="Genomic_DNA"/>
</dbReference>
<dbReference type="Pfam" id="PF14054">
    <property type="entry name" value="DUF4249"/>
    <property type="match status" value="1"/>
</dbReference>
<dbReference type="KEGG" id="spir:CWM47_21490"/>
<evidence type="ECO:0008006" key="3">
    <source>
        <dbReference type="Google" id="ProtNLM"/>
    </source>
</evidence>
<keyword evidence="2" id="KW-1185">Reference proteome</keyword>
<sequence length="212" mass="23618">MACCISGVAAGECSLTQFSEHSLSRTADYSSTSLNLLETGALVTIGDTLGNQEVLQQQTPGVYRTKPGDFQGVVGRSYKLLIQTKDGTLYESDPERLKDCPPIDRLYYEYQYDPIALTNDKANLWNVFVDTKDLATTGDFYRWEWTHYQFLDYCATVTGNPSTGISCCRNCWDITHCYSNCVNIASDIAINGHSISRQPIPQVTYDGGNLIF</sequence>
<evidence type="ECO:0000313" key="1">
    <source>
        <dbReference type="EMBL" id="AUD04183.1"/>
    </source>
</evidence>
<evidence type="ECO:0000313" key="2">
    <source>
        <dbReference type="Proteomes" id="UP000232883"/>
    </source>
</evidence>
<organism evidence="1 2">
    <name type="scientific">Spirosoma pollinicola</name>
    <dbReference type="NCBI Taxonomy" id="2057025"/>
    <lineage>
        <taxon>Bacteria</taxon>
        <taxon>Pseudomonadati</taxon>
        <taxon>Bacteroidota</taxon>
        <taxon>Cytophagia</taxon>
        <taxon>Cytophagales</taxon>
        <taxon>Cytophagaceae</taxon>
        <taxon>Spirosoma</taxon>
    </lineage>
</organism>
<dbReference type="Proteomes" id="UP000232883">
    <property type="component" value="Chromosome"/>
</dbReference>
<name>A0A2K8Z2T0_9BACT</name>
<dbReference type="InterPro" id="IPR025345">
    <property type="entry name" value="DUF4249"/>
</dbReference>